<gene>
    <name evidence="2" type="ORF">FIBSPDRAFT_859316</name>
</gene>
<dbReference type="Proteomes" id="UP000076532">
    <property type="component" value="Unassembled WGS sequence"/>
</dbReference>
<sequence>MHSGCAVGLFCMRIGLIGVVLKYLVFKVNIALSVEIRMIAGRDQDAIKTRRVAFLPRAAKPIAYIKRTTIIALPGY</sequence>
<protein>
    <submittedName>
        <fullName evidence="2">Uncharacterized protein</fullName>
    </submittedName>
</protein>
<keyword evidence="1" id="KW-1133">Transmembrane helix</keyword>
<keyword evidence="1" id="KW-0472">Membrane</keyword>
<feature type="transmembrane region" description="Helical" evidence="1">
    <location>
        <begin position="6"/>
        <end position="25"/>
    </location>
</feature>
<reference evidence="2 3" key="1">
    <citation type="journal article" date="2016" name="Mol. Biol. Evol.">
        <title>Comparative Genomics of Early-Diverging Mushroom-Forming Fungi Provides Insights into the Origins of Lignocellulose Decay Capabilities.</title>
        <authorList>
            <person name="Nagy L.G."/>
            <person name="Riley R."/>
            <person name="Tritt A."/>
            <person name="Adam C."/>
            <person name="Daum C."/>
            <person name="Floudas D."/>
            <person name="Sun H."/>
            <person name="Yadav J.S."/>
            <person name="Pangilinan J."/>
            <person name="Larsson K.H."/>
            <person name="Matsuura K."/>
            <person name="Barry K."/>
            <person name="Labutti K."/>
            <person name="Kuo R."/>
            <person name="Ohm R.A."/>
            <person name="Bhattacharya S.S."/>
            <person name="Shirouzu T."/>
            <person name="Yoshinaga Y."/>
            <person name="Martin F.M."/>
            <person name="Grigoriev I.V."/>
            <person name="Hibbett D.S."/>
        </authorList>
    </citation>
    <scope>NUCLEOTIDE SEQUENCE [LARGE SCALE GENOMIC DNA]</scope>
    <source>
        <strain evidence="2 3">CBS 109695</strain>
    </source>
</reference>
<accession>A0A166L3C1</accession>
<evidence type="ECO:0000256" key="1">
    <source>
        <dbReference type="SAM" id="Phobius"/>
    </source>
</evidence>
<dbReference type="AlphaFoldDB" id="A0A166L3C1"/>
<keyword evidence="1" id="KW-0812">Transmembrane</keyword>
<dbReference type="EMBL" id="KV417538">
    <property type="protein sequence ID" value="KZP22533.1"/>
    <property type="molecule type" value="Genomic_DNA"/>
</dbReference>
<name>A0A166L3C1_9AGAM</name>
<keyword evidence="3" id="KW-1185">Reference proteome</keyword>
<proteinExistence type="predicted"/>
<organism evidence="2 3">
    <name type="scientific">Athelia psychrophila</name>
    <dbReference type="NCBI Taxonomy" id="1759441"/>
    <lineage>
        <taxon>Eukaryota</taxon>
        <taxon>Fungi</taxon>
        <taxon>Dikarya</taxon>
        <taxon>Basidiomycota</taxon>
        <taxon>Agaricomycotina</taxon>
        <taxon>Agaricomycetes</taxon>
        <taxon>Agaricomycetidae</taxon>
        <taxon>Atheliales</taxon>
        <taxon>Atheliaceae</taxon>
        <taxon>Athelia</taxon>
    </lineage>
</organism>
<evidence type="ECO:0000313" key="3">
    <source>
        <dbReference type="Proteomes" id="UP000076532"/>
    </source>
</evidence>
<evidence type="ECO:0000313" key="2">
    <source>
        <dbReference type="EMBL" id="KZP22533.1"/>
    </source>
</evidence>